<dbReference type="Proteomes" id="UP000275348">
    <property type="component" value="Unassembled WGS sequence"/>
</dbReference>
<comment type="caution">
    <text evidence="1">The sequence shown here is derived from an EMBL/GenBank/DDBJ whole genome shotgun (WGS) entry which is preliminary data.</text>
</comment>
<name>A0A3L9M8M9_9FLAO</name>
<dbReference type="EMBL" id="RDOJ01000011">
    <property type="protein sequence ID" value="RLZ09131.1"/>
    <property type="molecule type" value="Genomic_DNA"/>
</dbReference>
<dbReference type="OrthoDB" id="1427655at2"/>
<dbReference type="AlphaFoldDB" id="A0A3L9M8M9"/>
<protein>
    <submittedName>
        <fullName evidence="1">Uncharacterized protein</fullName>
    </submittedName>
</protein>
<keyword evidence="2" id="KW-1185">Reference proteome</keyword>
<organism evidence="1 2">
    <name type="scientific">Faecalibacter macacae</name>
    <dbReference type="NCBI Taxonomy" id="1859289"/>
    <lineage>
        <taxon>Bacteria</taxon>
        <taxon>Pseudomonadati</taxon>
        <taxon>Bacteroidota</taxon>
        <taxon>Flavobacteriia</taxon>
        <taxon>Flavobacteriales</taxon>
        <taxon>Weeksellaceae</taxon>
        <taxon>Faecalibacter</taxon>
    </lineage>
</organism>
<reference evidence="1 2" key="1">
    <citation type="submission" date="2018-10" db="EMBL/GenBank/DDBJ databases">
        <authorList>
            <person name="Chen X."/>
        </authorList>
    </citation>
    <scope>NUCLEOTIDE SEQUENCE [LARGE SCALE GENOMIC DNA]</scope>
    <source>
        <strain evidence="1 2">YIM 102668</strain>
    </source>
</reference>
<accession>A0A3L9M8M9</accession>
<sequence length="116" mass="13964">MRFLESTKDVSKFKATDILNVGRLYGHFSGKNKEERKMREIESKIKSLEKVENLFPKEFYTEKLNIPDYKIKEFILWVNSKQDLTKMLNNSPREMIQETLFKYSTQYKRLLKDTKS</sequence>
<evidence type="ECO:0000313" key="2">
    <source>
        <dbReference type="Proteomes" id="UP000275348"/>
    </source>
</evidence>
<dbReference type="RefSeq" id="WP_121934858.1">
    <property type="nucleotide sequence ID" value="NZ_RDOJ01000011.1"/>
</dbReference>
<proteinExistence type="predicted"/>
<evidence type="ECO:0000313" key="1">
    <source>
        <dbReference type="EMBL" id="RLZ09131.1"/>
    </source>
</evidence>
<gene>
    <name evidence="1" type="ORF">EAH69_08950</name>
</gene>